<organism evidence="1">
    <name type="scientific">Culex pipiens</name>
    <name type="common">House mosquito</name>
    <dbReference type="NCBI Taxonomy" id="7175"/>
    <lineage>
        <taxon>Eukaryota</taxon>
        <taxon>Metazoa</taxon>
        <taxon>Ecdysozoa</taxon>
        <taxon>Arthropoda</taxon>
        <taxon>Hexapoda</taxon>
        <taxon>Insecta</taxon>
        <taxon>Pterygota</taxon>
        <taxon>Neoptera</taxon>
        <taxon>Endopterygota</taxon>
        <taxon>Diptera</taxon>
        <taxon>Nematocera</taxon>
        <taxon>Culicoidea</taxon>
        <taxon>Culicidae</taxon>
        <taxon>Culicinae</taxon>
        <taxon>Culicini</taxon>
        <taxon>Culex</taxon>
        <taxon>Culex</taxon>
    </lineage>
</organism>
<name>A0A8D8BM43_CULPI</name>
<proteinExistence type="predicted"/>
<accession>A0A8D8BM43</accession>
<dbReference type="AlphaFoldDB" id="A0A8D8BM43"/>
<evidence type="ECO:0000313" key="1">
    <source>
        <dbReference type="EMBL" id="CAG6478299.1"/>
    </source>
</evidence>
<dbReference type="EMBL" id="HBUE01082840">
    <property type="protein sequence ID" value="CAG6478299.1"/>
    <property type="molecule type" value="Transcribed_RNA"/>
</dbReference>
<sequence>MVQHLAQRVFRVGQDFAIGLVDADGRTSDGLVDAVPALDGHRQDIVHVQQEQLVELDLCTVGRSLQLADVLRKRLLHRLQCGVVHLSSFISIVQRQVRVVQRSRKLKKVFDERCKGATHIVPNVVVSSSGVQDRDSLTARDVLNLGRHFARFTAKQKISTIGNSSKFSSYC</sequence>
<protein>
    <submittedName>
        <fullName evidence="1">(northern house mosquito) hypothetical protein</fullName>
    </submittedName>
</protein>
<reference evidence="1" key="1">
    <citation type="submission" date="2021-05" db="EMBL/GenBank/DDBJ databases">
        <authorList>
            <person name="Alioto T."/>
            <person name="Alioto T."/>
            <person name="Gomez Garrido J."/>
        </authorList>
    </citation>
    <scope>NUCLEOTIDE SEQUENCE</scope>
</reference>